<dbReference type="InterPro" id="IPR008915">
    <property type="entry name" value="Peptidase_M50"/>
</dbReference>
<keyword evidence="6" id="KW-0378">Hydrolase</keyword>
<feature type="transmembrane region" description="Helical" evidence="11">
    <location>
        <begin position="127"/>
        <end position="149"/>
    </location>
</feature>
<dbReference type="PANTHER" id="PTHR42837:SF2">
    <property type="entry name" value="MEMBRANE METALLOPROTEASE ARASP2, CHLOROPLASTIC-RELATED"/>
    <property type="match status" value="1"/>
</dbReference>
<feature type="transmembrane region" description="Helical" evidence="11">
    <location>
        <begin position="6"/>
        <end position="23"/>
    </location>
</feature>
<dbReference type="AlphaFoldDB" id="A0A542ZAE7"/>
<comment type="subcellular location">
    <subcellularLocation>
        <location evidence="2">Membrane</location>
        <topology evidence="2">Multi-pass membrane protein</topology>
    </subcellularLocation>
</comment>
<dbReference type="GO" id="GO:0006508">
    <property type="term" value="P:proteolysis"/>
    <property type="evidence" value="ECO:0007669"/>
    <property type="project" value="UniProtKB-KW"/>
</dbReference>
<dbReference type="GO" id="GO:0004222">
    <property type="term" value="F:metalloendopeptidase activity"/>
    <property type="evidence" value="ECO:0007669"/>
    <property type="project" value="InterPro"/>
</dbReference>
<sequence>MDTLVYGGGAVLFFALIMLSIALHEIGHMVPAKLFGVKVTEYFVGFGRTLKSWRRGETEYGFKLLPLGGYVRLVGMYPPAKDTGKVRAGSSNPVAGLIDASRDAEWSEIQPEDDGRLFFQKKTWQKLIIMASGPLMNIVLAFFILWGVMGTYGVYQSQTVVQTVDQCVVPAQDSGRKCEPEDPETPAYAMGLRPGDRIVEFNGTAIHDWEQMRVLIRENLDRPATITVERSGDRVVLPTTDTMITGVPDLDNPSKIVEAGFLGVAPTVERVTGGPGMVVEQMSDMTVQTFRALLRFPVLVYQTAADLVTGQERDPYGPMSIVGASRAAGEISSTDQISAADKVASFVSLIGSVNLFVGLFNFVPLLPLDGGHILGAIIEWIRRQGARVFGRNDPGYLDTAKFLPVAYVVFVFIAVSGVILIAADVVSPIRLFG</sequence>
<comment type="caution">
    <text evidence="14">The sequence shown here is derived from an EMBL/GenBank/DDBJ whole genome shotgun (WGS) entry which is preliminary data.</text>
</comment>
<evidence type="ECO:0000313" key="15">
    <source>
        <dbReference type="Proteomes" id="UP000316196"/>
    </source>
</evidence>
<keyword evidence="5 11" id="KW-0812">Transmembrane</keyword>
<dbReference type="InterPro" id="IPR041489">
    <property type="entry name" value="PDZ_6"/>
</dbReference>
<dbReference type="PANTHER" id="PTHR42837">
    <property type="entry name" value="REGULATOR OF SIGMA-E PROTEASE RSEP"/>
    <property type="match status" value="1"/>
</dbReference>
<keyword evidence="9" id="KW-0482">Metalloprotease</keyword>
<dbReference type="RefSeq" id="WP_142094395.1">
    <property type="nucleotide sequence ID" value="NZ_BAAAMD010000003.1"/>
</dbReference>
<dbReference type="SUPFAM" id="SSF50156">
    <property type="entry name" value="PDZ domain-like"/>
    <property type="match status" value="1"/>
</dbReference>
<evidence type="ECO:0000256" key="10">
    <source>
        <dbReference type="ARBA" id="ARBA00023136"/>
    </source>
</evidence>
<protein>
    <submittedName>
        <fullName evidence="14">Membrane-associated protease RseP (Regulator of RpoE activity)</fullName>
    </submittedName>
</protein>
<keyword evidence="7" id="KW-0862">Zinc</keyword>
<dbReference type="OrthoDB" id="9782003at2"/>
<dbReference type="EMBL" id="VFOR01000003">
    <property type="protein sequence ID" value="TQL57303.1"/>
    <property type="molecule type" value="Genomic_DNA"/>
</dbReference>
<keyword evidence="8 11" id="KW-1133">Transmembrane helix</keyword>
<dbReference type="Pfam" id="PF17820">
    <property type="entry name" value="PDZ_6"/>
    <property type="match status" value="1"/>
</dbReference>
<evidence type="ECO:0000256" key="2">
    <source>
        <dbReference type="ARBA" id="ARBA00004141"/>
    </source>
</evidence>
<evidence type="ECO:0000256" key="7">
    <source>
        <dbReference type="ARBA" id="ARBA00022833"/>
    </source>
</evidence>
<feature type="domain" description="PDZ" evidence="13">
    <location>
        <begin position="182"/>
        <end position="230"/>
    </location>
</feature>
<dbReference type="GO" id="GO:0016020">
    <property type="term" value="C:membrane"/>
    <property type="evidence" value="ECO:0007669"/>
    <property type="project" value="UniProtKB-SubCell"/>
</dbReference>
<comment type="cofactor">
    <cofactor evidence="1">
        <name>Zn(2+)</name>
        <dbReference type="ChEBI" id="CHEBI:29105"/>
    </cofactor>
</comment>
<keyword evidence="10 11" id="KW-0472">Membrane</keyword>
<evidence type="ECO:0000256" key="4">
    <source>
        <dbReference type="ARBA" id="ARBA00022670"/>
    </source>
</evidence>
<keyword evidence="4 14" id="KW-0645">Protease</keyword>
<evidence type="ECO:0000256" key="11">
    <source>
        <dbReference type="SAM" id="Phobius"/>
    </source>
</evidence>
<evidence type="ECO:0000313" key="14">
    <source>
        <dbReference type="EMBL" id="TQL57303.1"/>
    </source>
</evidence>
<dbReference type="Gene3D" id="2.30.42.10">
    <property type="match status" value="1"/>
</dbReference>
<dbReference type="Pfam" id="PF02163">
    <property type="entry name" value="Peptidase_M50"/>
    <property type="match status" value="1"/>
</dbReference>
<keyword evidence="15" id="KW-1185">Reference proteome</keyword>
<evidence type="ECO:0000259" key="12">
    <source>
        <dbReference type="Pfam" id="PF02163"/>
    </source>
</evidence>
<dbReference type="Proteomes" id="UP000316196">
    <property type="component" value="Unassembled WGS sequence"/>
</dbReference>
<dbReference type="InterPro" id="IPR036034">
    <property type="entry name" value="PDZ_sf"/>
</dbReference>
<evidence type="ECO:0000256" key="5">
    <source>
        <dbReference type="ARBA" id="ARBA00022692"/>
    </source>
</evidence>
<evidence type="ECO:0000259" key="13">
    <source>
        <dbReference type="Pfam" id="PF17820"/>
    </source>
</evidence>
<evidence type="ECO:0000256" key="6">
    <source>
        <dbReference type="ARBA" id="ARBA00022801"/>
    </source>
</evidence>
<evidence type="ECO:0000256" key="3">
    <source>
        <dbReference type="ARBA" id="ARBA00007931"/>
    </source>
</evidence>
<comment type="similarity">
    <text evidence="3">Belongs to the peptidase M50B family.</text>
</comment>
<dbReference type="CDD" id="cd06163">
    <property type="entry name" value="S2P-M50_PDZ_RseP-like"/>
    <property type="match status" value="1"/>
</dbReference>
<evidence type="ECO:0000256" key="1">
    <source>
        <dbReference type="ARBA" id="ARBA00001947"/>
    </source>
</evidence>
<name>A0A542ZAE7_9ACTN</name>
<evidence type="ECO:0000256" key="9">
    <source>
        <dbReference type="ARBA" id="ARBA00023049"/>
    </source>
</evidence>
<feature type="transmembrane region" description="Helical" evidence="11">
    <location>
        <begin position="402"/>
        <end position="423"/>
    </location>
</feature>
<evidence type="ECO:0000256" key="8">
    <source>
        <dbReference type="ARBA" id="ARBA00022989"/>
    </source>
</evidence>
<gene>
    <name evidence="14" type="ORF">FB460_2379</name>
</gene>
<organism evidence="14 15">
    <name type="scientific">Propioniferax innocua</name>
    <dbReference type="NCBI Taxonomy" id="1753"/>
    <lineage>
        <taxon>Bacteria</taxon>
        <taxon>Bacillati</taxon>
        <taxon>Actinomycetota</taxon>
        <taxon>Actinomycetes</taxon>
        <taxon>Propionibacteriales</taxon>
        <taxon>Propionibacteriaceae</taxon>
        <taxon>Propioniferax</taxon>
    </lineage>
</organism>
<proteinExistence type="inferred from homology"/>
<reference evidence="14 15" key="1">
    <citation type="submission" date="2019-06" db="EMBL/GenBank/DDBJ databases">
        <title>Sequencing the genomes of 1000 actinobacteria strains.</title>
        <authorList>
            <person name="Klenk H.-P."/>
        </authorList>
    </citation>
    <scope>NUCLEOTIDE SEQUENCE [LARGE SCALE GENOMIC DNA]</scope>
    <source>
        <strain evidence="14 15">DSM 8251</strain>
    </source>
</reference>
<feature type="domain" description="Peptidase M50" evidence="12">
    <location>
        <begin position="13"/>
        <end position="384"/>
    </location>
</feature>
<dbReference type="InterPro" id="IPR004387">
    <property type="entry name" value="Pept_M50_Zn"/>
</dbReference>
<accession>A0A542ZAE7</accession>